<evidence type="ECO:0000313" key="2">
    <source>
        <dbReference type="EMBL" id="KAK1772512.1"/>
    </source>
</evidence>
<dbReference type="Proteomes" id="UP001244011">
    <property type="component" value="Unassembled WGS sequence"/>
</dbReference>
<dbReference type="RefSeq" id="XP_060288725.1">
    <property type="nucleotide sequence ID" value="XM_060422046.1"/>
</dbReference>
<evidence type="ECO:0000313" key="3">
    <source>
        <dbReference type="Proteomes" id="UP001244011"/>
    </source>
</evidence>
<evidence type="ECO:0000256" key="1">
    <source>
        <dbReference type="SAM" id="Phobius"/>
    </source>
</evidence>
<keyword evidence="1" id="KW-1133">Transmembrane helix</keyword>
<organism evidence="2 3">
    <name type="scientific">Phialemonium atrogriseum</name>
    <dbReference type="NCBI Taxonomy" id="1093897"/>
    <lineage>
        <taxon>Eukaryota</taxon>
        <taxon>Fungi</taxon>
        <taxon>Dikarya</taxon>
        <taxon>Ascomycota</taxon>
        <taxon>Pezizomycotina</taxon>
        <taxon>Sordariomycetes</taxon>
        <taxon>Sordariomycetidae</taxon>
        <taxon>Cephalothecales</taxon>
        <taxon>Cephalothecaceae</taxon>
        <taxon>Phialemonium</taxon>
    </lineage>
</organism>
<keyword evidence="1" id="KW-0472">Membrane</keyword>
<gene>
    <name evidence="2" type="ORF">QBC33DRAFT_13109</name>
</gene>
<keyword evidence="3" id="KW-1185">Reference proteome</keyword>
<accession>A0AAJ0FLR9</accession>
<name>A0AAJ0FLR9_9PEZI</name>
<keyword evidence="1" id="KW-0812">Transmembrane</keyword>
<feature type="transmembrane region" description="Helical" evidence="1">
    <location>
        <begin position="89"/>
        <end position="107"/>
    </location>
</feature>
<feature type="transmembrane region" description="Helical" evidence="1">
    <location>
        <begin position="113"/>
        <end position="132"/>
    </location>
</feature>
<protein>
    <submittedName>
        <fullName evidence="2">Uncharacterized protein</fullName>
    </submittedName>
</protein>
<sequence>MSLSLSCLSYLLSSFSPLIPRAAFVWIWQPIPHIVPRNWEGRKGKGIGVFPYSSFSYYLFWVYFLVLAGRGWMISPKLLKKTITIYKRGSHSLLLFFLIFWGGWLLMVTEMAVTFNAYLASCLFISRFSFVCDSRGRGGRT</sequence>
<comment type="caution">
    <text evidence="2">The sequence shown here is derived from an EMBL/GenBank/DDBJ whole genome shotgun (WGS) entry which is preliminary data.</text>
</comment>
<dbReference type="AlphaFoldDB" id="A0AAJ0FLR9"/>
<proteinExistence type="predicted"/>
<reference evidence="2" key="1">
    <citation type="submission" date="2023-06" db="EMBL/GenBank/DDBJ databases">
        <title>Genome-scale phylogeny and comparative genomics of the fungal order Sordariales.</title>
        <authorList>
            <consortium name="Lawrence Berkeley National Laboratory"/>
            <person name="Hensen N."/>
            <person name="Bonometti L."/>
            <person name="Westerberg I."/>
            <person name="Brannstrom I.O."/>
            <person name="Guillou S."/>
            <person name="Cros-Aarteil S."/>
            <person name="Calhoun S."/>
            <person name="Haridas S."/>
            <person name="Kuo A."/>
            <person name="Mondo S."/>
            <person name="Pangilinan J."/>
            <person name="Riley R."/>
            <person name="Labutti K."/>
            <person name="Andreopoulos B."/>
            <person name="Lipzen A."/>
            <person name="Chen C."/>
            <person name="Yanf M."/>
            <person name="Daum C."/>
            <person name="Ng V."/>
            <person name="Clum A."/>
            <person name="Steindorff A."/>
            <person name="Ohm R."/>
            <person name="Martin F."/>
            <person name="Silar P."/>
            <person name="Natvig D."/>
            <person name="Lalanne C."/>
            <person name="Gautier V."/>
            <person name="Ament-Velasquez S.L."/>
            <person name="Kruys A."/>
            <person name="Hutchinson M.I."/>
            <person name="Powell A.J."/>
            <person name="Barry K."/>
            <person name="Miller A.N."/>
            <person name="Grigoriev I.V."/>
            <person name="Debuchy R."/>
            <person name="Gladieux P."/>
            <person name="Thoren M.H."/>
            <person name="Johannesson H."/>
        </authorList>
    </citation>
    <scope>NUCLEOTIDE SEQUENCE</scope>
    <source>
        <strain evidence="2">8032-3</strain>
    </source>
</reference>
<feature type="transmembrane region" description="Helical" evidence="1">
    <location>
        <begin position="49"/>
        <end position="68"/>
    </location>
</feature>
<dbReference type="GeneID" id="85305233"/>
<dbReference type="EMBL" id="MU838997">
    <property type="protein sequence ID" value="KAK1772512.1"/>
    <property type="molecule type" value="Genomic_DNA"/>
</dbReference>